<dbReference type="EMBL" id="KI913220">
    <property type="protein sequence ID" value="ETV65966.1"/>
    <property type="molecule type" value="Genomic_DNA"/>
</dbReference>
<sequence>MGLWTDELDITWLKELVHQVVVVGKRARSGYKKEAWAAPLKTLNDVHGQIIPFSLQQLKSRHDTVKGAYAVISSIVNSSGMGWESATCRAECHTTTWEALLDGKPKSWGAWRHKRFPQFDLCEALFRGTLAQDLLVVASTNPPSTQTRADDQSSDEDLQDSRDLGSDIEDNTNEIDGRGRLSSLGSATKPPSKRQRLTMASQLLQTFQGMGTTCAREFELMSKRFKSSEASPTANAVKLLHDKLDGVLSVDDMMLALEALENATRATVFISMNAALRETWILR</sequence>
<protein>
    <recommendedName>
        <fullName evidence="2">Myb/SANT-like domain-containing protein</fullName>
    </recommendedName>
</protein>
<dbReference type="PANTHER" id="PTHR47072">
    <property type="match status" value="1"/>
</dbReference>
<evidence type="ECO:0000259" key="2">
    <source>
        <dbReference type="Pfam" id="PF12776"/>
    </source>
</evidence>
<accession>W4FGJ4</accession>
<gene>
    <name evidence="3" type="ORF">H257_17444</name>
</gene>
<dbReference type="RefSeq" id="XP_009844545.1">
    <property type="nucleotide sequence ID" value="XM_009846243.1"/>
</dbReference>
<dbReference type="PANTHER" id="PTHR47072:SF4">
    <property type="entry name" value="MYB_SANT-LIKE DOMAIN-CONTAINING PROTEIN"/>
    <property type="match status" value="1"/>
</dbReference>
<dbReference type="AlphaFoldDB" id="W4FGJ4"/>
<organism evidence="3">
    <name type="scientific">Aphanomyces astaci</name>
    <name type="common">Crayfish plague agent</name>
    <dbReference type="NCBI Taxonomy" id="112090"/>
    <lineage>
        <taxon>Eukaryota</taxon>
        <taxon>Sar</taxon>
        <taxon>Stramenopiles</taxon>
        <taxon>Oomycota</taxon>
        <taxon>Saprolegniomycetes</taxon>
        <taxon>Saprolegniales</taxon>
        <taxon>Verrucalvaceae</taxon>
        <taxon>Aphanomyces</taxon>
    </lineage>
</organism>
<name>W4FGJ4_APHAT</name>
<dbReference type="Pfam" id="PF12776">
    <property type="entry name" value="Myb_DNA-bind_3"/>
    <property type="match status" value="1"/>
</dbReference>
<feature type="region of interest" description="Disordered" evidence="1">
    <location>
        <begin position="141"/>
        <end position="195"/>
    </location>
</feature>
<proteinExistence type="predicted"/>
<dbReference type="OrthoDB" id="74744at2759"/>
<dbReference type="GeneID" id="20819440"/>
<evidence type="ECO:0000256" key="1">
    <source>
        <dbReference type="SAM" id="MobiDB-lite"/>
    </source>
</evidence>
<reference evidence="3" key="1">
    <citation type="submission" date="2013-12" db="EMBL/GenBank/DDBJ databases">
        <title>The Genome Sequence of Aphanomyces astaci APO3.</title>
        <authorList>
            <consortium name="The Broad Institute Genomics Platform"/>
            <person name="Russ C."/>
            <person name="Tyler B."/>
            <person name="van West P."/>
            <person name="Dieguez-Uribeondo J."/>
            <person name="Young S.K."/>
            <person name="Zeng Q."/>
            <person name="Gargeya S."/>
            <person name="Fitzgerald M."/>
            <person name="Abouelleil A."/>
            <person name="Alvarado L."/>
            <person name="Chapman S.B."/>
            <person name="Gainer-Dewar J."/>
            <person name="Goldberg J."/>
            <person name="Griggs A."/>
            <person name="Gujja S."/>
            <person name="Hansen M."/>
            <person name="Howarth C."/>
            <person name="Imamovic A."/>
            <person name="Ireland A."/>
            <person name="Larimer J."/>
            <person name="McCowan C."/>
            <person name="Murphy C."/>
            <person name="Pearson M."/>
            <person name="Poon T.W."/>
            <person name="Priest M."/>
            <person name="Roberts A."/>
            <person name="Saif S."/>
            <person name="Shea T."/>
            <person name="Sykes S."/>
            <person name="Wortman J."/>
            <person name="Nusbaum C."/>
            <person name="Birren B."/>
        </authorList>
    </citation>
    <scope>NUCLEOTIDE SEQUENCE [LARGE SCALE GENOMIC DNA]</scope>
    <source>
        <strain evidence="3">APO3</strain>
    </source>
</reference>
<evidence type="ECO:0000313" key="3">
    <source>
        <dbReference type="EMBL" id="ETV65966.1"/>
    </source>
</evidence>
<dbReference type="InterPro" id="IPR024752">
    <property type="entry name" value="Myb/SANT-like_dom"/>
</dbReference>
<feature type="domain" description="Myb/SANT-like" evidence="2">
    <location>
        <begin position="4"/>
        <end position="99"/>
    </location>
</feature>
<dbReference type="VEuPathDB" id="FungiDB:H257_17444"/>